<keyword evidence="2" id="KW-0378">Hydrolase</keyword>
<evidence type="ECO:0000313" key="2">
    <source>
        <dbReference type="EMBL" id="MBB5354802.1"/>
    </source>
</evidence>
<name>A0A7W8JD77_9BACL</name>
<evidence type="ECO:0000259" key="1">
    <source>
        <dbReference type="Pfam" id="PF19778"/>
    </source>
</evidence>
<proteinExistence type="predicted"/>
<keyword evidence="2" id="KW-0540">Nuclease</keyword>
<dbReference type="GO" id="GO:0015668">
    <property type="term" value="F:type III site-specific deoxyribonuclease activity"/>
    <property type="evidence" value="ECO:0007669"/>
    <property type="project" value="InterPro"/>
</dbReference>
<organism evidence="2 3">
    <name type="scientific">Anoxybacillus mongoliensis</name>
    <dbReference type="NCBI Taxonomy" id="452565"/>
    <lineage>
        <taxon>Bacteria</taxon>
        <taxon>Bacillati</taxon>
        <taxon>Bacillota</taxon>
        <taxon>Bacilli</taxon>
        <taxon>Bacillales</taxon>
        <taxon>Anoxybacillaceae</taxon>
        <taxon>Anoxybacillus</taxon>
    </lineage>
</organism>
<keyword evidence="3" id="KW-1185">Reference proteome</keyword>
<accession>A0A7W8JD77</accession>
<protein>
    <submittedName>
        <fullName evidence="2">Restriction endonuclease</fullName>
    </submittedName>
</protein>
<reference evidence="2 3" key="1">
    <citation type="submission" date="2020-08" db="EMBL/GenBank/DDBJ databases">
        <title>Genomic Encyclopedia of Type Strains, Phase IV (KMG-IV): sequencing the most valuable type-strain genomes for metagenomic binning, comparative biology and taxonomic classification.</title>
        <authorList>
            <person name="Goeker M."/>
        </authorList>
    </citation>
    <scope>NUCLEOTIDE SEQUENCE [LARGE SCALE GENOMIC DNA]</scope>
    <source>
        <strain evidence="2 3">DSM 19169</strain>
    </source>
</reference>
<sequence length="344" mass="40725">MIRRLSCQGNHTLNMSDEFRPWKQAILHEINHYLQHLPIKDATKKKRVQLNKQVFFGEEFRQLWERIKYKTVYSVQIDSDQLIQKSIKSIQNMPRIERIRIISRKDQLAIDRVEGVQLETVSERVEDYVTAHHTLPDIITELQNRTNLTRKTIVEILTGCDRLDDFKNNPQKFMEEVTKVIQREMKLLLKDGVKYYKIGDDAYYAVELFENEELLAYLNNNAIRSEKSLFDHIVYDSDIEASFAQRFERDENVKVYVKLPHWFKIDTPIGAYHPDWALVVDKDGEEKLYFVLETKGTDWEGGLCPEEATKIDFARKHLQAIHTNVEFIGPEKDVNEFMLRTMNR</sequence>
<dbReference type="EMBL" id="JACHEQ010000003">
    <property type="protein sequence ID" value="MBB5354802.1"/>
    <property type="molecule type" value="Genomic_DNA"/>
</dbReference>
<keyword evidence="2" id="KW-0255">Endonuclease</keyword>
<dbReference type="Pfam" id="PF19778">
    <property type="entry name" value="RE_endonuc"/>
    <property type="match status" value="1"/>
</dbReference>
<comment type="caution">
    <text evidence="2">The sequence shown here is derived from an EMBL/GenBank/DDBJ whole genome shotgun (WGS) entry which is preliminary data.</text>
</comment>
<feature type="domain" description="Type III restriction enzyme C-terminal endonuclease" evidence="1">
    <location>
        <begin position="226"/>
        <end position="327"/>
    </location>
</feature>
<evidence type="ECO:0000313" key="3">
    <source>
        <dbReference type="Proteomes" id="UP000583699"/>
    </source>
</evidence>
<gene>
    <name evidence="2" type="ORF">HNR43_000761</name>
</gene>
<dbReference type="Proteomes" id="UP000583699">
    <property type="component" value="Unassembled WGS sequence"/>
</dbReference>
<dbReference type="InterPro" id="IPR045572">
    <property type="entry name" value="RE_endonuc_C"/>
</dbReference>
<dbReference type="AlphaFoldDB" id="A0A7W8JD77"/>